<evidence type="ECO:0000313" key="4">
    <source>
        <dbReference type="Proteomes" id="UP000757232"/>
    </source>
</evidence>
<name>A0A9Q5I3T3_SANBA</name>
<dbReference type="EMBL" id="LNZH02000114">
    <property type="protein sequence ID" value="OCB90905.1"/>
    <property type="molecule type" value="Genomic_DNA"/>
</dbReference>
<feature type="chain" id="PRO_5040458732" description="DUF1275 domain protein" evidence="2">
    <location>
        <begin position="25"/>
        <end position="222"/>
    </location>
</feature>
<feature type="transmembrane region" description="Helical" evidence="1">
    <location>
        <begin position="77"/>
        <end position="98"/>
    </location>
</feature>
<keyword evidence="1" id="KW-0812">Transmembrane</keyword>
<protein>
    <recommendedName>
        <fullName evidence="5">DUF1275 domain protein</fullName>
    </recommendedName>
</protein>
<keyword evidence="2" id="KW-0732">Signal</keyword>
<keyword evidence="1" id="KW-0472">Membrane</keyword>
<sequence length="222" mass="24043">MSGFINSVPFAAVLLWCGFQTGNTVQLAVAVGRFMTSRDANFTFVKADQQALISLLSYLTGGYMARYGDRMGSNTRAWLALGTLLQALLTMAAALTIWKSGEPSTAMSRGGDSWENALSFVSLAFVSASMGLQGVMARRISSHFGATVVLTTLWSELIGDPDLWKFRYVKSRDHRILAVLAFFLGGMLGRGLLNHTGSASLFGVATGLRILIALFWLFVPAR</sequence>
<dbReference type="AlphaFoldDB" id="A0A9Q5I3T3"/>
<dbReference type="InterPro" id="IPR010699">
    <property type="entry name" value="DUF1275"/>
</dbReference>
<dbReference type="OrthoDB" id="5288586at2759"/>
<organism evidence="3 4">
    <name type="scientific">Sanghuangporus baumii</name>
    <name type="common">Phellinus baumii</name>
    <dbReference type="NCBI Taxonomy" id="108892"/>
    <lineage>
        <taxon>Eukaryota</taxon>
        <taxon>Fungi</taxon>
        <taxon>Dikarya</taxon>
        <taxon>Basidiomycota</taxon>
        <taxon>Agaricomycotina</taxon>
        <taxon>Agaricomycetes</taxon>
        <taxon>Hymenochaetales</taxon>
        <taxon>Hymenochaetaceae</taxon>
        <taxon>Sanghuangporus</taxon>
    </lineage>
</organism>
<accession>A0A9Q5I3T3</accession>
<feature type="transmembrane region" description="Helical" evidence="1">
    <location>
        <begin position="118"/>
        <end position="137"/>
    </location>
</feature>
<evidence type="ECO:0000313" key="3">
    <source>
        <dbReference type="EMBL" id="OCB90905.1"/>
    </source>
</evidence>
<dbReference type="PANTHER" id="PTHR37488">
    <property type="entry name" value="DUF1275 DOMAIN-CONTAINING PROTEIN"/>
    <property type="match status" value="1"/>
</dbReference>
<comment type="caution">
    <text evidence="3">The sequence shown here is derived from an EMBL/GenBank/DDBJ whole genome shotgun (WGS) entry which is preliminary data.</text>
</comment>
<proteinExistence type="predicted"/>
<keyword evidence="4" id="KW-1185">Reference proteome</keyword>
<gene>
    <name evidence="3" type="ORF">A7U60_g1866</name>
</gene>
<dbReference type="Pfam" id="PF06912">
    <property type="entry name" value="DUF1275"/>
    <property type="match status" value="1"/>
</dbReference>
<dbReference type="Proteomes" id="UP000757232">
    <property type="component" value="Unassembled WGS sequence"/>
</dbReference>
<reference evidence="3" key="1">
    <citation type="submission" date="2016-06" db="EMBL/GenBank/DDBJ databases">
        <title>Draft Genome sequence of the fungus Inonotus baumii.</title>
        <authorList>
            <person name="Zhu H."/>
            <person name="Lin W."/>
        </authorList>
    </citation>
    <scope>NUCLEOTIDE SEQUENCE</scope>
    <source>
        <strain evidence="3">821</strain>
    </source>
</reference>
<dbReference type="PANTHER" id="PTHR37488:SF2">
    <property type="entry name" value="DUF1275 DOMAIN-CONTAINING PROTEIN"/>
    <property type="match status" value="1"/>
</dbReference>
<feature type="transmembrane region" description="Helical" evidence="1">
    <location>
        <begin position="176"/>
        <end position="193"/>
    </location>
</feature>
<evidence type="ECO:0000256" key="2">
    <source>
        <dbReference type="SAM" id="SignalP"/>
    </source>
</evidence>
<evidence type="ECO:0008006" key="5">
    <source>
        <dbReference type="Google" id="ProtNLM"/>
    </source>
</evidence>
<evidence type="ECO:0000256" key="1">
    <source>
        <dbReference type="SAM" id="Phobius"/>
    </source>
</evidence>
<feature type="signal peptide" evidence="2">
    <location>
        <begin position="1"/>
        <end position="24"/>
    </location>
</feature>
<keyword evidence="1" id="KW-1133">Transmembrane helix</keyword>
<feature type="transmembrane region" description="Helical" evidence="1">
    <location>
        <begin position="199"/>
        <end position="219"/>
    </location>
</feature>